<dbReference type="EMBL" id="CVRR01000006">
    <property type="protein sequence ID" value="CRL34616.1"/>
    <property type="molecule type" value="Genomic_DNA"/>
</dbReference>
<dbReference type="Pfam" id="PF10728">
    <property type="entry name" value="DUF2520"/>
    <property type="match status" value="1"/>
</dbReference>
<dbReference type="SUPFAM" id="SSF51735">
    <property type="entry name" value="NAD(P)-binding Rossmann-fold domains"/>
    <property type="match status" value="1"/>
</dbReference>
<dbReference type="Pfam" id="PF10727">
    <property type="entry name" value="Rossmann-like"/>
    <property type="match status" value="1"/>
</dbReference>
<dbReference type="Gene3D" id="3.40.50.720">
    <property type="entry name" value="NAD(P)-binding Rossmann-like Domain"/>
    <property type="match status" value="1"/>
</dbReference>
<dbReference type="RefSeq" id="WP_055067210.1">
    <property type="nucleotide sequence ID" value="NZ_CP173697.1"/>
</dbReference>
<gene>
    <name evidence="3" type="ORF">M72_21791</name>
</gene>
<proteinExistence type="predicted"/>
<dbReference type="AlphaFoldDB" id="A0A0M6WEL4"/>
<dbReference type="Gene3D" id="1.10.1040.20">
    <property type="entry name" value="ProC-like, C-terminal domain"/>
    <property type="match status" value="1"/>
</dbReference>
<reference evidence="4" key="1">
    <citation type="submission" date="2015-05" db="EMBL/GenBank/DDBJ databases">
        <authorList>
            <consortium name="Pathogen Informatics"/>
        </authorList>
    </citation>
    <scope>NUCLEOTIDE SEQUENCE [LARGE SCALE GENOMIC DNA]</scope>
    <source>
        <strain evidence="4">M72</strain>
    </source>
</reference>
<feature type="domain" description="DUF2520" evidence="2">
    <location>
        <begin position="133"/>
        <end position="256"/>
    </location>
</feature>
<protein>
    <recommendedName>
        <fullName evidence="5">DUF2520 domain-containing protein</fullName>
    </recommendedName>
</protein>
<dbReference type="PANTHER" id="PTHR40459:SF1">
    <property type="entry name" value="CONSERVED HYPOTHETICAL ALANINE AND LEUCINE RICH PROTEIN"/>
    <property type="match status" value="1"/>
</dbReference>
<evidence type="ECO:0008006" key="5">
    <source>
        <dbReference type="Google" id="ProtNLM"/>
    </source>
</evidence>
<sequence length="292" mass="31679">MKTGIIGAGRVGCSLGKYFRSKNADLVGYYDTNAAAAKEAAAFTQTAGFDQVQQLVRESDILFITTPDSFLVPVWEEIKGMSHRNQIICHCSGALSSDSFSGTKEAGVSCCSVHPMLPFSNKFSSYQQLEHAFFTVEGHPHAVQVITDLLTSYGNEVCRIDAAAKPEYHAAASILSNQVIAVLDTGYRLLEDCGFSREKAVAATAALVRQNIENVLSQGCVHALTGPIERGDVATVEKHLHCLNTEDAALYRMLGTRLLAIAEGKNPAQNYENMRHVLLADKQEKENGGSHK</sequence>
<dbReference type="InterPro" id="IPR018931">
    <property type="entry name" value="DUF2520"/>
</dbReference>
<dbReference type="SUPFAM" id="SSF48179">
    <property type="entry name" value="6-phosphogluconate dehydrogenase C-terminal domain-like"/>
    <property type="match status" value="1"/>
</dbReference>
<dbReference type="Proteomes" id="UP000049979">
    <property type="component" value="Unassembled WGS sequence"/>
</dbReference>
<feature type="domain" description="Putative oxidoreductase/dehydrogenase Rossmann-like" evidence="1">
    <location>
        <begin position="2"/>
        <end position="115"/>
    </location>
</feature>
<keyword evidence="4" id="KW-1185">Reference proteome</keyword>
<dbReference type="STRING" id="301302.ERS852420_00307"/>
<evidence type="ECO:0000313" key="4">
    <source>
        <dbReference type="Proteomes" id="UP000049979"/>
    </source>
</evidence>
<dbReference type="PANTHER" id="PTHR40459">
    <property type="entry name" value="CONSERVED HYPOTHETICAL ALANINE AND LEUCINE RICH PROTEIN"/>
    <property type="match status" value="1"/>
</dbReference>
<dbReference type="InterPro" id="IPR036291">
    <property type="entry name" value="NAD(P)-bd_dom_sf"/>
</dbReference>
<evidence type="ECO:0000313" key="3">
    <source>
        <dbReference type="EMBL" id="CRL34616.1"/>
    </source>
</evidence>
<name>A0A0M6WEL4_9FIRM</name>
<dbReference type="InterPro" id="IPR008927">
    <property type="entry name" value="6-PGluconate_DH-like_C_sf"/>
</dbReference>
<evidence type="ECO:0000259" key="2">
    <source>
        <dbReference type="Pfam" id="PF10728"/>
    </source>
</evidence>
<evidence type="ECO:0000259" key="1">
    <source>
        <dbReference type="Pfam" id="PF10727"/>
    </source>
</evidence>
<dbReference type="OrthoDB" id="9810755at2"/>
<accession>A0A0M6WEL4</accession>
<organism evidence="3 4">
    <name type="scientific">Roseburia faecis</name>
    <dbReference type="NCBI Taxonomy" id="301302"/>
    <lineage>
        <taxon>Bacteria</taxon>
        <taxon>Bacillati</taxon>
        <taxon>Bacillota</taxon>
        <taxon>Clostridia</taxon>
        <taxon>Lachnospirales</taxon>
        <taxon>Lachnospiraceae</taxon>
        <taxon>Roseburia</taxon>
    </lineage>
</organism>
<dbReference type="InterPro" id="IPR037108">
    <property type="entry name" value="TM1727-like_C_sf"/>
</dbReference>
<dbReference type="InterPro" id="IPR019665">
    <property type="entry name" value="OxRdtase/DH_put_Rossmann_dom"/>
</dbReference>